<keyword evidence="6" id="KW-0413">Isomerase</keyword>
<organism evidence="6 7">
    <name type="scientific">Aquimarina brevivitae</name>
    <dbReference type="NCBI Taxonomy" id="323412"/>
    <lineage>
        <taxon>Bacteria</taxon>
        <taxon>Pseudomonadati</taxon>
        <taxon>Bacteroidota</taxon>
        <taxon>Flavobacteriia</taxon>
        <taxon>Flavobacteriales</taxon>
        <taxon>Flavobacteriaceae</taxon>
        <taxon>Aquimarina</taxon>
    </lineage>
</organism>
<evidence type="ECO:0000259" key="5">
    <source>
        <dbReference type="PROSITE" id="PS51352"/>
    </source>
</evidence>
<dbReference type="Pfam" id="PF13905">
    <property type="entry name" value="Thioredoxin_8"/>
    <property type="match status" value="1"/>
</dbReference>
<accession>A0A4Q7NX29</accession>
<protein>
    <submittedName>
        <fullName evidence="6">Thiol-disulfide isomerase/thioredoxin</fullName>
    </submittedName>
</protein>
<dbReference type="PANTHER" id="PTHR42852:SF6">
    <property type="entry name" value="THIOL:DISULFIDE INTERCHANGE PROTEIN DSBE"/>
    <property type="match status" value="1"/>
</dbReference>
<dbReference type="PROSITE" id="PS51352">
    <property type="entry name" value="THIOREDOXIN_2"/>
    <property type="match status" value="1"/>
</dbReference>
<dbReference type="GO" id="GO:0030313">
    <property type="term" value="C:cell envelope"/>
    <property type="evidence" value="ECO:0007669"/>
    <property type="project" value="UniProtKB-SubCell"/>
</dbReference>
<dbReference type="SUPFAM" id="SSF52833">
    <property type="entry name" value="Thioredoxin-like"/>
    <property type="match status" value="1"/>
</dbReference>
<keyword evidence="3" id="KW-1015">Disulfide bond</keyword>
<evidence type="ECO:0000256" key="1">
    <source>
        <dbReference type="ARBA" id="ARBA00004196"/>
    </source>
</evidence>
<evidence type="ECO:0000256" key="3">
    <source>
        <dbReference type="ARBA" id="ARBA00023157"/>
    </source>
</evidence>
<dbReference type="EMBL" id="SGXE01000005">
    <property type="protein sequence ID" value="RZS91911.1"/>
    <property type="molecule type" value="Genomic_DNA"/>
</dbReference>
<reference evidence="6 7" key="1">
    <citation type="submission" date="2019-02" db="EMBL/GenBank/DDBJ databases">
        <title>Genomic Encyclopedia of Type Strains, Phase IV (KMG-IV): sequencing the most valuable type-strain genomes for metagenomic binning, comparative biology and taxonomic classification.</title>
        <authorList>
            <person name="Goeker M."/>
        </authorList>
    </citation>
    <scope>NUCLEOTIDE SEQUENCE [LARGE SCALE GENOMIC DNA]</scope>
    <source>
        <strain evidence="6 7">DSM 17196</strain>
    </source>
</reference>
<dbReference type="OrthoDB" id="1098640at2"/>
<dbReference type="InterPro" id="IPR013766">
    <property type="entry name" value="Thioredoxin_domain"/>
</dbReference>
<feature type="domain" description="Thioredoxin" evidence="5">
    <location>
        <begin position="12"/>
        <end position="165"/>
    </location>
</feature>
<name>A0A4Q7NX29_9FLAO</name>
<dbReference type="Proteomes" id="UP000292262">
    <property type="component" value="Unassembled WGS sequence"/>
</dbReference>
<evidence type="ECO:0000313" key="6">
    <source>
        <dbReference type="EMBL" id="RZS91911.1"/>
    </source>
</evidence>
<dbReference type="InterPro" id="IPR036249">
    <property type="entry name" value="Thioredoxin-like_sf"/>
</dbReference>
<keyword evidence="2" id="KW-0201">Cytochrome c-type biogenesis</keyword>
<evidence type="ECO:0000313" key="7">
    <source>
        <dbReference type="Proteomes" id="UP000292262"/>
    </source>
</evidence>
<comment type="subcellular location">
    <subcellularLocation>
        <location evidence="1">Cell envelope</location>
    </subcellularLocation>
</comment>
<evidence type="ECO:0000256" key="2">
    <source>
        <dbReference type="ARBA" id="ARBA00022748"/>
    </source>
</evidence>
<dbReference type="AlphaFoldDB" id="A0A4Q7NX29"/>
<dbReference type="GO" id="GO:0017004">
    <property type="term" value="P:cytochrome complex assembly"/>
    <property type="evidence" value="ECO:0007669"/>
    <property type="project" value="UniProtKB-KW"/>
</dbReference>
<comment type="caution">
    <text evidence="6">The sequence shown here is derived from an EMBL/GenBank/DDBJ whole genome shotgun (WGS) entry which is preliminary data.</text>
</comment>
<dbReference type="Gene3D" id="3.40.30.10">
    <property type="entry name" value="Glutaredoxin"/>
    <property type="match status" value="1"/>
</dbReference>
<dbReference type="InterPro" id="IPR050553">
    <property type="entry name" value="Thioredoxin_ResA/DsbE_sf"/>
</dbReference>
<proteinExistence type="predicted"/>
<sequence>MKKFIVIVYLVAVSGLAQEKFPLPNAYSLEENKEVVLKDKLNKVTLIDLWATWCQPCIKESPYVEEIATKFSDQLDVFYISLDQDKEKWKTYLKKKKSKNNHFIVPMDSEIITYISEVFEENGKEVVGWSIPRFILINKEGTTLIKFGPPSSSGLLEEMIVGYLQ</sequence>
<dbReference type="GO" id="GO:0016853">
    <property type="term" value="F:isomerase activity"/>
    <property type="evidence" value="ECO:0007669"/>
    <property type="project" value="UniProtKB-KW"/>
</dbReference>
<dbReference type="PANTHER" id="PTHR42852">
    <property type="entry name" value="THIOL:DISULFIDE INTERCHANGE PROTEIN DSBE"/>
    <property type="match status" value="1"/>
</dbReference>
<dbReference type="RefSeq" id="WP_130287543.1">
    <property type="nucleotide sequence ID" value="NZ_SGXE01000005.1"/>
</dbReference>
<dbReference type="CDD" id="cd02966">
    <property type="entry name" value="TlpA_like_family"/>
    <property type="match status" value="1"/>
</dbReference>
<keyword evidence="4" id="KW-0676">Redox-active center</keyword>
<keyword evidence="7" id="KW-1185">Reference proteome</keyword>
<gene>
    <name evidence="6" type="ORF">EV197_3015</name>
</gene>
<evidence type="ECO:0000256" key="4">
    <source>
        <dbReference type="ARBA" id="ARBA00023284"/>
    </source>
</evidence>
<dbReference type="InterPro" id="IPR012336">
    <property type="entry name" value="Thioredoxin-like_fold"/>
</dbReference>